<feature type="compositionally biased region" description="Low complexity" evidence="1">
    <location>
        <begin position="633"/>
        <end position="664"/>
    </location>
</feature>
<feature type="compositionally biased region" description="Pro residues" evidence="1">
    <location>
        <begin position="665"/>
        <end position="681"/>
    </location>
</feature>
<feature type="region of interest" description="Disordered" evidence="1">
    <location>
        <begin position="196"/>
        <end position="223"/>
    </location>
</feature>
<feature type="compositionally biased region" description="Polar residues" evidence="1">
    <location>
        <begin position="704"/>
        <end position="713"/>
    </location>
</feature>
<evidence type="ECO:0000259" key="2">
    <source>
        <dbReference type="SMART" id="SM00228"/>
    </source>
</evidence>
<feature type="compositionally biased region" description="Basic and acidic residues" evidence="1">
    <location>
        <begin position="756"/>
        <end position="770"/>
    </location>
</feature>
<accession>A0A0W8DXG4</accession>
<comment type="caution">
    <text evidence="3">The sequence shown here is derived from an EMBL/GenBank/DDBJ whole genome shotgun (WGS) entry which is preliminary data.</text>
</comment>
<feature type="domain" description="PDZ" evidence="2">
    <location>
        <begin position="300"/>
        <end position="373"/>
    </location>
</feature>
<dbReference type="STRING" id="4790.A0A0W8DXG4"/>
<organism evidence="3 4">
    <name type="scientific">Phytophthora nicotianae</name>
    <name type="common">Potato buckeye rot agent</name>
    <name type="synonym">Phytophthora parasitica</name>
    <dbReference type="NCBI Taxonomy" id="4792"/>
    <lineage>
        <taxon>Eukaryota</taxon>
        <taxon>Sar</taxon>
        <taxon>Stramenopiles</taxon>
        <taxon>Oomycota</taxon>
        <taxon>Peronosporomycetes</taxon>
        <taxon>Peronosporales</taxon>
        <taxon>Peronosporaceae</taxon>
        <taxon>Phytophthora</taxon>
    </lineage>
</organism>
<feature type="region of interest" description="Disordered" evidence="1">
    <location>
        <begin position="839"/>
        <end position="888"/>
    </location>
</feature>
<dbReference type="InterPro" id="IPR001478">
    <property type="entry name" value="PDZ"/>
</dbReference>
<feature type="region of interest" description="Disordered" evidence="1">
    <location>
        <begin position="148"/>
        <end position="180"/>
    </location>
</feature>
<dbReference type="SUPFAM" id="SSF50156">
    <property type="entry name" value="PDZ domain-like"/>
    <property type="match status" value="2"/>
</dbReference>
<dbReference type="EMBL" id="LNFO01000461">
    <property type="protein sequence ID" value="KUG01104.1"/>
    <property type="molecule type" value="Genomic_DNA"/>
</dbReference>
<dbReference type="InterPro" id="IPR036034">
    <property type="entry name" value="PDZ_sf"/>
</dbReference>
<feature type="domain" description="PDZ" evidence="2">
    <location>
        <begin position="428"/>
        <end position="501"/>
    </location>
</feature>
<dbReference type="AlphaFoldDB" id="A0A0W8DXG4"/>
<feature type="domain" description="PDZ" evidence="2">
    <location>
        <begin position="523"/>
        <end position="604"/>
    </location>
</feature>
<feature type="region of interest" description="Disordered" evidence="1">
    <location>
        <begin position="633"/>
        <end position="684"/>
    </location>
</feature>
<dbReference type="SMART" id="SM00228">
    <property type="entry name" value="PDZ"/>
    <property type="match status" value="3"/>
</dbReference>
<evidence type="ECO:0000256" key="1">
    <source>
        <dbReference type="SAM" id="MobiDB-lite"/>
    </source>
</evidence>
<reference evidence="3 4" key="1">
    <citation type="submission" date="2015-11" db="EMBL/GenBank/DDBJ databases">
        <title>Genomes and virulence difference between two physiological races of Phytophthora nicotianae.</title>
        <authorList>
            <person name="Liu H."/>
            <person name="Ma X."/>
            <person name="Yu H."/>
            <person name="Fang D."/>
            <person name="Li Y."/>
            <person name="Wang X."/>
            <person name="Wang W."/>
            <person name="Dong Y."/>
            <person name="Xiao B."/>
        </authorList>
    </citation>
    <scope>NUCLEOTIDE SEQUENCE [LARGE SCALE GENOMIC DNA]</scope>
    <source>
        <strain evidence="4">race 0</strain>
    </source>
</reference>
<feature type="region of interest" description="Disordered" evidence="1">
    <location>
        <begin position="242"/>
        <end position="262"/>
    </location>
</feature>
<name>A0A0W8DXG4_PHYNI</name>
<protein>
    <recommendedName>
        <fullName evidence="2">PDZ domain-containing protein</fullName>
    </recommendedName>
</protein>
<evidence type="ECO:0000313" key="4">
    <source>
        <dbReference type="Proteomes" id="UP000052943"/>
    </source>
</evidence>
<sequence length="1081" mass="117752">MNIDRDRFNRPTAAFTITSYLSNDLRTCSNRDSRHLVASVVAAAPILPVALPLRRIASESSVGGMFAGSPQDGASSAGPMTNEELLAHQLDLHQKIQQQMQLQMEMSMQLGSRQSLTSSLAKVEPDLGDNVFDMLDDLIMIPSGAVAPERGSLSKQAREETMDDDSTPAMGSGSVSGGRDSLADILESLDMDLDDDLNDDTLSSGSERARSASDSLDEGDLDDLEDLENLDLDLDLDTKDKKLDTDANDKTDPNEHAPAEEEFVHLRRSSLDLLASMSGSTSSVSNNAAGNKCTLIWEGGLLGLRLRHSQSRMMPAVSKITGKSSIFGIHLVEVGDLLLKIGDRVTRDMEFLDAIDYLKEVPKPCKLVFRRLMADPMAVKPVQPKVKSAIGLKLAAKFEELTAAENEKFPPQPAVKLEAKYEIKWIDGPLGISLIASKDVPYPLVTRITGKNRSPQVQDVQPGHYLVQIGSYNTADGNFNTAIKFLQKVQKPVSLFFCPGNKKVSARPESAEDEYDHIWEKKQPLCFTVRPNVAGHMIVADLGSAKSIKVKIKGAPNNVAAFVSSGDRIMWINDDCVKDLTFHESLLKLRTAKRPLVIRFKKGSPEDALAALSSSADIHSASKFTASTSSLASSSTSVSSSTSTSSTSSPPSSASASENVAPAAAPSPPKVAQPLASPLPTPRTFINPLKKMSIALGSHAKENATNVTTAKVQTESRKHQDRQAYSTQQQHQQHQQHVSQSQQYAAQEAAQSKYRGHADQEAKRSAHDARQPNALSNTSRVSPHGSRGGHHTAAPVMLTNKDPPPRKMNSPDHGNAHRNDMSHRIAETQNKLRNLEHGLRKSPLAKSSSDPIDDTPLKPLSRSGHRHGSAPQIPSETSRSKEKELEKDSDVYEVVWPEGTALGLTLRVHPTTRFPVVARVTGTSNLKNIEHVSPGDILFAANNMNIVPQPKFKQTLENLSRLPKPAVLRFRRASAAAYASMRSDESDQTLPRGPALKDREYELIWRENANLGLVFSSDNDVPKVTKVDMDSGGPMLHKVSVGDVLTWIGPMEISGSTFHSSMATLRAVKRPVVLRFFKRGT</sequence>
<feature type="region of interest" description="Disordered" evidence="1">
    <location>
        <begin position="704"/>
        <end position="819"/>
    </location>
</feature>
<dbReference type="OrthoDB" id="118317at2759"/>
<dbReference type="Proteomes" id="UP000052943">
    <property type="component" value="Unassembled WGS sequence"/>
</dbReference>
<proteinExistence type="predicted"/>
<feature type="compositionally biased region" description="Basic and acidic residues" evidence="1">
    <location>
        <begin position="878"/>
        <end position="888"/>
    </location>
</feature>
<feature type="compositionally biased region" description="Low complexity" evidence="1">
    <location>
        <begin position="723"/>
        <end position="752"/>
    </location>
</feature>
<gene>
    <name evidence="3" type="ORF">AM587_10004723</name>
</gene>
<evidence type="ECO:0000313" key="3">
    <source>
        <dbReference type="EMBL" id="KUG01104.1"/>
    </source>
</evidence>